<evidence type="ECO:0000259" key="4">
    <source>
        <dbReference type="SMART" id="SM00244"/>
    </source>
</evidence>
<dbReference type="PRINTS" id="PR00721">
    <property type="entry name" value="STOMATIN"/>
</dbReference>
<dbReference type="PANTHER" id="PTHR10264:SF19">
    <property type="entry name" value="AT06885P-RELATED"/>
    <property type="match status" value="1"/>
</dbReference>
<reference evidence="5 6" key="1">
    <citation type="submission" date="2015-09" db="EMBL/GenBank/DDBJ databases">
        <title>Identification and resolution of microdiversity through metagenomic sequencing of parallel consortia.</title>
        <authorList>
            <person name="Nelson W.C."/>
            <person name="Romine M.F."/>
            <person name="Lindemann S.R."/>
        </authorList>
    </citation>
    <scope>NUCLEOTIDE SEQUENCE [LARGE SCALE GENOMIC DNA]</scope>
    <source>
        <strain evidence="5">Ana</strain>
    </source>
</reference>
<accession>A0A0P8C1Q9</accession>
<proteinExistence type="inferred from homology"/>
<organism evidence="5 6">
    <name type="scientific">Phormidesmis priestleyi Ana</name>
    <dbReference type="NCBI Taxonomy" id="1666911"/>
    <lineage>
        <taxon>Bacteria</taxon>
        <taxon>Bacillati</taxon>
        <taxon>Cyanobacteriota</taxon>
        <taxon>Cyanophyceae</taxon>
        <taxon>Leptolyngbyales</taxon>
        <taxon>Leptolyngbyaceae</taxon>
        <taxon>Phormidesmis</taxon>
    </lineage>
</organism>
<evidence type="ECO:0000313" key="5">
    <source>
        <dbReference type="EMBL" id="KPQ35109.1"/>
    </source>
</evidence>
<dbReference type="EMBL" id="LJZR01000014">
    <property type="protein sequence ID" value="KPQ35109.1"/>
    <property type="molecule type" value="Genomic_DNA"/>
</dbReference>
<dbReference type="SUPFAM" id="SSF117892">
    <property type="entry name" value="Band 7/SPFH domain"/>
    <property type="match status" value="1"/>
</dbReference>
<dbReference type="InterPro" id="IPR001107">
    <property type="entry name" value="Band_7"/>
</dbReference>
<keyword evidence="5" id="KW-0645">Protease</keyword>
<dbReference type="InterPro" id="IPR036013">
    <property type="entry name" value="Band_7/SPFH_dom_sf"/>
</dbReference>
<dbReference type="GO" id="GO:0005886">
    <property type="term" value="C:plasma membrane"/>
    <property type="evidence" value="ECO:0007669"/>
    <property type="project" value="InterPro"/>
</dbReference>
<comment type="caution">
    <text evidence="5">The sequence shown here is derived from an EMBL/GenBank/DDBJ whole genome shotgun (WGS) entry which is preliminary data.</text>
</comment>
<evidence type="ECO:0000256" key="2">
    <source>
        <dbReference type="ARBA" id="ARBA00008164"/>
    </source>
</evidence>
<dbReference type="FunFam" id="3.30.479.30:FF:000004">
    <property type="entry name" value="Putative membrane protease family, stomatin"/>
    <property type="match status" value="1"/>
</dbReference>
<dbReference type="SMART" id="SM00244">
    <property type="entry name" value="PHB"/>
    <property type="match status" value="1"/>
</dbReference>
<dbReference type="InterPro" id="IPR001972">
    <property type="entry name" value="Stomatin_HflK_fam"/>
</dbReference>
<evidence type="ECO:0000256" key="3">
    <source>
        <dbReference type="ARBA" id="ARBA00023136"/>
    </source>
</evidence>
<dbReference type="GO" id="GO:0006508">
    <property type="term" value="P:proteolysis"/>
    <property type="evidence" value="ECO:0007669"/>
    <property type="project" value="UniProtKB-KW"/>
</dbReference>
<protein>
    <submittedName>
        <fullName evidence="5">Membrane protease subunit</fullName>
    </submittedName>
</protein>
<gene>
    <name evidence="5" type="ORF">HLUCCA11_11865</name>
</gene>
<comment type="subcellular location">
    <subcellularLocation>
        <location evidence="1">Membrane</location>
    </subcellularLocation>
</comment>
<dbReference type="GO" id="GO:0008233">
    <property type="term" value="F:peptidase activity"/>
    <property type="evidence" value="ECO:0007669"/>
    <property type="project" value="UniProtKB-KW"/>
</dbReference>
<name>A0A0P8C1Q9_9CYAN</name>
<dbReference type="Gene3D" id="3.30.479.30">
    <property type="entry name" value="Band 7 domain"/>
    <property type="match status" value="1"/>
</dbReference>
<dbReference type="InterPro" id="IPR043202">
    <property type="entry name" value="Band-7_stomatin-like"/>
</dbReference>
<feature type="domain" description="Band 7" evidence="4">
    <location>
        <begin position="19"/>
        <end position="177"/>
    </location>
</feature>
<dbReference type="GO" id="GO:0098552">
    <property type="term" value="C:side of membrane"/>
    <property type="evidence" value="ECO:0007669"/>
    <property type="project" value="UniProtKB-ARBA"/>
</dbReference>
<comment type="similarity">
    <text evidence="2">Belongs to the band 7/mec-2 family.</text>
</comment>
<dbReference type="InterPro" id="IPR018080">
    <property type="entry name" value="Band_7/stomatin-like_CS"/>
</dbReference>
<dbReference type="PROSITE" id="PS01270">
    <property type="entry name" value="BAND_7"/>
    <property type="match status" value="1"/>
</dbReference>
<sequence length="261" mass="29254">MFASIFAILMFIAAGYSIGSVRIIKEGNAALVERLGRYRGTLEPGLNFIVPVLDSVVLEDSLREQTLDIPPQRAITKDNVDLEVDAIIYWRIYNLERTYYAVEDVEFAMQELVITTLRSEVGKTDFQELFSSRETINRALLDILDEATAPWGLKVNRVEIQKLDPPQNVLDAMQKERAASYEKNAKISEAQADVESMRLLSQALESTGNGREVLQYLLAQRYVAANQKIGESVNSKVLFMDPKSLTEGLVDLINEGDSSSK</sequence>
<dbReference type="AlphaFoldDB" id="A0A0P8C1Q9"/>
<dbReference type="PANTHER" id="PTHR10264">
    <property type="entry name" value="BAND 7 PROTEIN-RELATED"/>
    <property type="match status" value="1"/>
</dbReference>
<dbReference type="PATRIC" id="fig|1666911.3.peg.4442"/>
<evidence type="ECO:0000313" key="6">
    <source>
        <dbReference type="Proteomes" id="UP000050465"/>
    </source>
</evidence>
<dbReference type="Proteomes" id="UP000050465">
    <property type="component" value="Unassembled WGS sequence"/>
</dbReference>
<keyword evidence="5" id="KW-0378">Hydrolase</keyword>
<dbReference type="CDD" id="cd08829">
    <property type="entry name" value="SPFH_paraslipin"/>
    <property type="match status" value="1"/>
</dbReference>
<dbReference type="STRING" id="1666911.HLUCCA11_11865"/>
<keyword evidence="3" id="KW-0472">Membrane</keyword>
<evidence type="ECO:0000256" key="1">
    <source>
        <dbReference type="ARBA" id="ARBA00004370"/>
    </source>
</evidence>
<dbReference type="Pfam" id="PF01145">
    <property type="entry name" value="Band_7"/>
    <property type="match status" value="1"/>
</dbReference>